<protein>
    <submittedName>
        <fullName evidence="2">Haem-binding domain-containing protein</fullName>
    </submittedName>
</protein>
<dbReference type="InterPro" id="IPR025992">
    <property type="entry name" value="Haem-bd"/>
</dbReference>
<name>A0A1H1N5R1_9FLAO</name>
<feature type="domain" description="Haem-binding" evidence="1">
    <location>
        <begin position="12"/>
        <end position="147"/>
    </location>
</feature>
<reference evidence="2 3" key="1">
    <citation type="submission" date="2016-10" db="EMBL/GenBank/DDBJ databases">
        <authorList>
            <person name="Varghese N."/>
            <person name="Submissions S."/>
        </authorList>
    </citation>
    <scope>NUCLEOTIDE SEQUENCE [LARGE SCALE GENOMIC DNA]</scope>
    <source>
        <strain evidence="2 3">RHA_55</strain>
    </source>
</reference>
<dbReference type="RefSeq" id="WP_092443916.1">
    <property type="nucleotide sequence ID" value="NZ_LT629774.1"/>
</dbReference>
<dbReference type="Pfam" id="PF14376">
    <property type="entry name" value="Haem_bd"/>
    <property type="match status" value="1"/>
</dbReference>
<dbReference type="AlphaFoldDB" id="A0A1H1N5R1"/>
<organism evidence="2 3">
    <name type="scientific">Winogradskyella sediminis</name>
    <dbReference type="NCBI Taxonomy" id="1382466"/>
    <lineage>
        <taxon>Bacteria</taxon>
        <taxon>Pseudomonadati</taxon>
        <taxon>Bacteroidota</taxon>
        <taxon>Flavobacteriia</taxon>
        <taxon>Flavobacteriales</taxon>
        <taxon>Flavobacteriaceae</taxon>
        <taxon>Winogradskyella</taxon>
    </lineage>
</organism>
<evidence type="ECO:0000313" key="2">
    <source>
        <dbReference type="EMBL" id="SDR93499.1"/>
    </source>
</evidence>
<dbReference type="STRING" id="1249933.SAMN04489797_0493"/>
<keyword evidence="3" id="KW-1185">Reference proteome</keyword>
<dbReference type="EMBL" id="LT629774">
    <property type="protein sequence ID" value="SDR93499.1"/>
    <property type="molecule type" value="Genomic_DNA"/>
</dbReference>
<accession>A0A1H1N5R1</accession>
<dbReference type="Proteomes" id="UP000198963">
    <property type="component" value="Chromosome I"/>
</dbReference>
<evidence type="ECO:0000259" key="1">
    <source>
        <dbReference type="SMART" id="SM01235"/>
    </source>
</evidence>
<gene>
    <name evidence="2" type="ORF">SAMN04489797_0493</name>
</gene>
<dbReference type="SMART" id="SM01235">
    <property type="entry name" value="Haem_bd"/>
    <property type="match status" value="1"/>
</dbReference>
<sequence length="157" mass="18519">MKIIKNILWFLLLAFGIAQFFGPEKNEGDLASVDAFFEDTNPPDDVKTILKNACLDCHSYTTRYPWYSQITPVNYWLANHIKVGKKHFNVSKWNDYDDRRKDHKLDELIEMVERKEMPLESYTWVHSEAKLSEDQIAAINEWASTVRLKYVFLKEAQ</sequence>
<evidence type="ECO:0000313" key="3">
    <source>
        <dbReference type="Proteomes" id="UP000198963"/>
    </source>
</evidence>
<proteinExistence type="predicted"/>